<evidence type="ECO:0000313" key="2">
    <source>
        <dbReference type="Proteomes" id="UP001054837"/>
    </source>
</evidence>
<evidence type="ECO:0000313" key="1">
    <source>
        <dbReference type="EMBL" id="GIX84981.1"/>
    </source>
</evidence>
<dbReference type="Proteomes" id="UP001054837">
    <property type="component" value="Unassembled WGS sequence"/>
</dbReference>
<comment type="caution">
    <text evidence="1">The sequence shown here is derived from an EMBL/GenBank/DDBJ whole genome shotgun (WGS) entry which is preliminary data.</text>
</comment>
<proteinExistence type="predicted"/>
<reference evidence="1 2" key="1">
    <citation type="submission" date="2021-06" db="EMBL/GenBank/DDBJ databases">
        <title>Caerostris darwini draft genome.</title>
        <authorList>
            <person name="Kono N."/>
            <person name="Arakawa K."/>
        </authorList>
    </citation>
    <scope>NUCLEOTIDE SEQUENCE [LARGE SCALE GENOMIC DNA]</scope>
</reference>
<dbReference type="AlphaFoldDB" id="A0AAV4NM16"/>
<accession>A0AAV4NM16</accession>
<dbReference type="EMBL" id="BPLQ01001751">
    <property type="protein sequence ID" value="GIX84981.1"/>
    <property type="molecule type" value="Genomic_DNA"/>
</dbReference>
<keyword evidence="2" id="KW-1185">Reference proteome</keyword>
<name>A0AAV4NM16_9ARAC</name>
<organism evidence="1 2">
    <name type="scientific">Caerostris darwini</name>
    <dbReference type="NCBI Taxonomy" id="1538125"/>
    <lineage>
        <taxon>Eukaryota</taxon>
        <taxon>Metazoa</taxon>
        <taxon>Ecdysozoa</taxon>
        <taxon>Arthropoda</taxon>
        <taxon>Chelicerata</taxon>
        <taxon>Arachnida</taxon>
        <taxon>Araneae</taxon>
        <taxon>Araneomorphae</taxon>
        <taxon>Entelegynae</taxon>
        <taxon>Araneoidea</taxon>
        <taxon>Araneidae</taxon>
        <taxon>Caerostris</taxon>
    </lineage>
</organism>
<gene>
    <name evidence="1" type="ORF">CDAR_444821</name>
</gene>
<sequence length="122" mass="13793">MPTVNGQLFNYSGCGRKAQANEKPRNWASWHHSSSISFQSGSRTRDFTYLHNKKYAGVRSGEHDSPLNLQPQLITWSSVKVFNMNILISCAKRDMTPSCMKMTTGNVCLFYNAATTCSQKYE</sequence>
<protein>
    <submittedName>
        <fullName evidence="1">Uncharacterized protein</fullName>
    </submittedName>
</protein>